<sequence length="95" mass="10941">MRDIGPVELLFMYYELMDPCVHGMVKWQHRDMTYRDPEIEHAEPLDSLGLNGADDDPTEFTPTGGEDIRSPVAAVPRDRSDVILRDDTLFLVCWF</sequence>
<keyword evidence="3" id="KW-1185">Reference proteome</keyword>
<feature type="region of interest" description="Disordered" evidence="1">
    <location>
        <begin position="45"/>
        <end position="71"/>
    </location>
</feature>
<accession>A0A2Z7B5Z0</accession>
<name>A0A2Z7B5Z0_9LAMI</name>
<dbReference type="Proteomes" id="UP000250235">
    <property type="component" value="Unassembled WGS sequence"/>
</dbReference>
<protein>
    <submittedName>
        <fullName evidence="2">Oxidoreductase</fullName>
    </submittedName>
</protein>
<dbReference type="EMBL" id="KV009860">
    <property type="protein sequence ID" value="KZV28997.1"/>
    <property type="molecule type" value="Genomic_DNA"/>
</dbReference>
<evidence type="ECO:0000256" key="1">
    <source>
        <dbReference type="SAM" id="MobiDB-lite"/>
    </source>
</evidence>
<proteinExistence type="predicted"/>
<organism evidence="2 3">
    <name type="scientific">Dorcoceras hygrometricum</name>
    <dbReference type="NCBI Taxonomy" id="472368"/>
    <lineage>
        <taxon>Eukaryota</taxon>
        <taxon>Viridiplantae</taxon>
        <taxon>Streptophyta</taxon>
        <taxon>Embryophyta</taxon>
        <taxon>Tracheophyta</taxon>
        <taxon>Spermatophyta</taxon>
        <taxon>Magnoliopsida</taxon>
        <taxon>eudicotyledons</taxon>
        <taxon>Gunneridae</taxon>
        <taxon>Pentapetalae</taxon>
        <taxon>asterids</taxon>
        <taxon>lamiids</taxon>
        <taxon>Lamiales</taxon>
        <taxon>Gesneriaceae</taxon>
        <taxon>Didymocarpoideae</taxon>
        <taxon>Trichosporeae</taxon>
        <taxon>Loxocarpinae</taxon>
        <taxon>Dorcoceras</taxon>
    </lineage>
</organism>
<gene>
    <name evidence="2" type="ORF">F511_44316</name>
</gene>
<reference evidence="2 3" key="1">
    <citation type="journal article" date="2015" name="Proc. Natl. Acad. Sci. U.S.A.">
        <title>The resurrection genome of Boea hygrometrica: A blueprint for survival of dehydration.</title>
        <authorList>
            <person name="Xiao L."/>
            <person name="Yang G."/>
            <person name="Zhang L."/>
            <person name="Yang X."/>
            <person name="Zhao S."/>
            <person name="Ji Z."/>
            <person name="Zhou Q."/>
            <person name="Hu M."/>
            <person name="Wang Y."/>
            <person name="Chen M."/>
            <person name="Xu Y."/>
            <person name="Jin H."/>
            <person name="Xiao X."/>
            <person name="Hu G."/>
            <person name="Bao F."/>
            <person name="Hu Y."/>
            <person name="Wan P."/>
            <person name="Li L."/>
            <person name="Deng X."/>
            <person name="Kuang T."/>
            <person name="Xiang C."/>
            <person name="Zhu J.K."/>
            <person name="Oliver M.J."/>
            <person name="He Y."/>
        </authorList>
    </citation>
    <scope>NUCLEOTIDE SEQUENCE [LARGE SCALE GENOMIC DNA]</scope>
    <source>
        <strain evidence="3">cv. XS01</strain>
    </source>
</reference>
<evidence type="ECO:0000313" key="2">
    <source>
        <dbReference type="EMBL" id="KZV28997.1"/>
    </source>
</evidence>
<evidence type="ECO:0000313" key="3">
    <source>
        <dbReference type="Proteomes" id="UP000250235"/>
    </source>
</evidence>
<dbReference type="AlphaFoldDB" id="A0A2Z7B5Z0"/>